<dbReference type="OrthoDB" id="9808281at2"/>
<dbReference type="InterPro" id="IPR055066">
    <property type="entry name" value="AASDHPPT_N"/>
</dbReference>
<sequence>MIDFAYQRREAANRVACSHPEDGLHVWQINLDDPHAHADDCAQVLDADERARAERFAFPLLRRRYLAAHAALRGILGCSLGRSPDAIELRTDANGKPCLADVPSPLRFNLSHSAGMALVAVSWRHEVGVDIERWSEPAHLMAMVAHYFSVSEKAAFWSLADEQRVPGFHRWWTLKEACLKATGVGLRFPLDAFCVEFRPQFRPRLLDGPSAMQGLQLWSLDLAGVGWSAALAWADPRGNGARPSPTVRQWSWQGWRI</sequence>
<dbReference type="RefSeq" id="WP_011810193.1">
    <property type="nucleotide sequence ID" value="NC_008786.1"/>
</dbReference>
<evidence type="ECO:0000259" key="4">
    <source>
        <dbReference type="Pfam" id="PF22624"/>
    </source>
</evidence>
<dbReference type="GO" id="GO:0008897">
    <property type="term" value="F:holo-[acyl-carrier-protein] synthase activity"/>
    <property type="evidence" value="ECO:0007669"/>
    <property type="project" value="InterPro"/>
</dbReference>
<dbReference type="HOGENOM" id="CLU_057011_2_3_4"/>
<dbReference type="InterPro" id="IPR037143">
    <property type="entry name" value="4-PPantetheinyl_Trfase_dom_sf"/>
</dbReference>
<dbReference type="eggNOG" id="COG2091">
    <property type="taxonomic scope" value="Bacteria"/>
</dbReference>
<dbReference type="Pfam" id="PF01648">
    <property type="entry name" value="ACPS"/>
    <property type="match status" value="1"/>
</dbReference>
<dbReference type="PANTHER" id="PTHR12215">
    <property type="entry name" value="PHOSPHOPANTETHEINE TRANSFERASE"/>
    <property type="match status" value="1"/>
</dbReference>
<reference evidence="6" key="1">
    <citation type="submission" date="2006-12" db="EMBL/GenBank/DDBJ databases">
        <title>Complete sequence of chromosome 1 of Verminephrobacter eiseniae EF01-2.</title>
        <authorList>
            <person name="Copeland A."/>
            <person name="Lucas S."/>
            <person name="Lapidus A."/>
            <person name="Barry K."/>
            <person name="Detter J.C."/>
            <person name="Glavina del Rio T."/>
            <person name="Dalin E."/>
            <person name="Tice H."/>
            <person name="Pitluck S."/>
            <person name="Chertkov O."/>
            <person name="Brettin T."/>
            <person name="Bruce D."/>
            <person name="Han C."/>
            <person name="Tapia R."/>
            <person name="Gilna P."/>
            <person name="Schmutz J."/>
            <person name="Larimer F."/>
            <person name="Land M."/>
            <person name="Hauser L."/>
            <person name="Kyrpides N."/>
            <person name="Kim E."/>
            <person name="Stahl D."/>
            <person name="Richardson P."/>
        </authorList>
    </citation>
    <scope>NUCLEOTIDE SEQUENCE [LARGE SCALE GENOMIC DNA]</scope>
    <source>
        <strain evidence="6">EF01-2</strain>
    </source>
</reference>
<dbReference type="GO" id="GO:0000287">
    <property type="term" value="F:magnesium ion binding"/>
    <property type="evidence" value="ECO:0007669"/>
    <property type="project" value="InterPro"/>
</dbReference>
<dbReference type="GO" id="GO:0005829">
    <property type="term" value="C:cytosol"/>
    <property type="evidence" value="ECO:0007669"/>
    <property type="project" value="TreeGrafter"/>
</dbReference>
<dbReference type="InterPro" id="IPR008278">
    <property type="entry name" value="4-PPantetheinyl_Trfase_dom"/>
</dbReference>
<evidence type="ECO:0000256" key="1">
    <source>
        <dbReference type="ARBA" id="ARBA00010990"/>
    </source>
</evidence>
<comment type="similarity">
    <text evidence="1">Belongs to the P-Pant transferase superfamily. Gsp/Sfp/HetI/AcpT family.</text>
</comment>
<feature type="domain" description="4'-phosphopantetheinyl transferase N-terminal" evidence="4">
    <location>
        <begin position="41"/>
        <end position="121"/>
    </location>
</feature>
<dbReference type="PANTHER" id="PTHR12215:SF10">
    <property type="entry name" value="L-AMINOADIPATE-SEMIALDEHYDE DEHYDROGENASE-PHOSPHOPANTETHEINYL TRANSFERASE"/>
    <property type="match status" value="1"/>
</dbReference>
<proteinExistence type="inferred from homology"/>
<keyword evidence="6" id="KW-1185">Reference proteome</keyword>
<dbReference type="InterPro" id="IPR050559">
    <property type="entry name" value="P-Pant_transferase_sf"/>
</dbReference>
<dbReference type="GO" id="GO:0019878">
    <property type="term" value="P:lysine biosynthetic process via aminoadipic acid"/>
    <property type="evidence" value="ECO:0007669"/>
    <property type="project" value="TreeGrafter"/>
</dbReference>
<dbReference type="GeneID" id="76460999"/>
<dbReference type="Gene3D" id="3.90.470.20">
    <property type="entry name" value="4'-phosphopantetheinyl transferase domain"/>
    <property type="match status" value="1"/>
</dbReference>
<dbReference type="Pfam" id="PF22624">
    <property type="entry name" value="AASDHPPT_N"/>
    <property type="match status" value="1"/>
</dbReference>
<gene>
    <name evidence="5" type="ordered locus">Veis_2444</name>
</gene>
<dbReference type="KEGG" id="vei:Veis_2444"/>
<keyword evidence="2 5" id="KW-0808">Transferase</keyword>
<dbReference type="STRING" id="391735.Veis_2444"/>
<evidence type="ECO:0000313" key="6">
    <source>
        <dbReference type="Proteomes" id="UP000000374"/>
    </source>
</evidence>
<dbReference type="EMBL" id="CP000542">
    <property type="protein sequence ID" value="ABM58190.1"/>
    <property type="molecule type" value="Genomic_DNA"/>
</dbReference>
<protein>
    <submittedName>
        <fullName evidence="5">4'-phosphopantetheinyl transferase</fullName>
    </submittedName>
</protein>
<accession>A1WKN3</accession>
<name>A1WKN3_VEREI</name>
<dbReference type="AlphaFoldDB" id="A1WKN3"/>
<evidence type="ECO:0000259" key="3">
    <source>
        <dbReference type="Pfam" id="PF01648"/>
    </source>
</evidence>
<feature type="domain" description="4'-phosphopantetheinyl transferase" evidence="3">
    <location>
        <begin position="127"/>
        <end position="202"/>
    </location>
</feature>
<organism evidence="5 6">
    <name type="scientific">Verminephrobacter eiseniae (strain EF01-2)</name>
    <dbReference type="NCBI Taxonomy" id="391735"/>
    <lineage>
        <taxon>Bacteria</taxon>
        <taxon>Pseudomonadati</taxon>
        <taxon>Pseudomonadota</taxon>
        <taxon>Betaproteobacteria</taxon>
        <taxon>Burkholderiales</taxon>
        <taxon>Comamonadaceae</taxon>
        <taxon>Verminephrobacter</taxon>
    </lineage>
</organism>
<dbReference type="SUPFAM" id="SSF56214">
    <property type="entry name" value="4'-phosphopantetheinyl transferase"/>
    <property type="match status" value="2"/>
</dbReference>
<dbReference type="Proteomes" id="UP000000374">
    <property type="component" value="Chromosome"/>
</dbReference>
<evidence type="ECO:0000313" key="5">
    <source>
        <dbReference type="EMBL" id="ABM58190.1"/>
    </source>
</evidence>
<evidence type="ECO:0000256" key="2">
    <source>
        <dbReference type="ARBA" id="ARBA00022679"/>
    </source>
</evidence>